<proteinExistence type="predicted"/>
<sequence>MNSSQRIVFFVEWDATFVEFIRGISLSPALRGNIVVHTFYRHNIPAKVLPKYKPWLFKHPASSENIDAAWRLLEAYVTRYKFHADYSLTADLDKKRPKTSESFYSRGGSTKSSSERSRSGIISVPSRCFSYYVMSKSKENCKQLSDAIFKKFRVRLEIVDFKVAPTLLDFVQYKCPLCRIIFAGKRELICHDKEIHGLICPNMECIYHHKENSFRQERDLQQHIKNQLRCAFCPTKVFCSPEMLEVHRRNSHKKCACPCGRYYGERLTYLDHFFASYPTPTSLSAS</sequence>
<protein>
    <recommendedName>
        <fullName evidence="3">C2H2-type domain-containing protein</fullName>
    </recommendedName>
</protein>
<comment type="caution">
    <text evidence="4">The sequence shown here is derived from an EMBL/GenBank/DDBJ whole genome shotgun (WGS) entry which is preliminary data.</text>
</comment>
<evidence type="ECO:0000259" key="3">
    <source>
        <dbReference type="PROSITE" id="PS50157"/>
    </source>
</evidence>
<gene>
    <name evidence="4" type="ORF">PLOB_00001436</name>
</gene>
<reference evidence="4 5" key="1">
    <citation type="submission" date="2022-05" db="EMBL/GenBank/DDBJ databases">
        <authorList>
            <consortium name="Genoscope - CEA"/>
            <person name="William W."/>
        </authorList>
    </citation>
    <scope>NUCLEOTIDE SEQUENCE [LARGE SCALE GENOMIC DNA]</scope>
</reference>
<dbReference type="InterPro" id="IPR013087">
    <property type="entry name" value="Znf_C2H2_type"/>
</dbReference>
<keyword evidence="5" id="KW-1185">Reference proteome</keyword>
<evidence type="ECO:0000256" key="2">
    <source>
        <dbReference type="SAM" id="MobiDB-lite"/>
    </source>
</evidence>
<dbReference type="PROSITE" id="PS50157">
    <property type="entry name" value="ZINC_FINGER_C2H2_2"/>
    <property type="match status" value="1"/>
</dbReference>
<feature type="non-terminal residue" evidence="4">
    <location>
        <position position="286"/>
    </location>
</feature>
<dbReference type="EMBL" id="CALNXK010000102">
    <property type="protein sequence ID" value="CAH3155655.1"/>
    <property type="molecule type" value="Genomic_DNA"/>
</dbReference>
<dbReference type="Proteomes" id="UP001159405">
    <property type="component" value="Unassembled WGS sequence"/>
</dbReference>
<keyword evidence="1" id="KW-0479">Metal-binding</keyword>
<keyword evidence="1" id="KW-0862">Zinc</keyword>
<name>A0ABN8Q2X9_9CNID</name>
<feature type="domain" description="C2H2-type" evidence="3">
    <location>
        <begin position="173"/>
        <end position="201"/>
    </location>
</feature>
<evidence type="ECO:0000256" key="1">
    <source>
        <dbReference type="PROSITE-ProRule" id="PRU00042"/>
    </source>
</evidence>
<dbReference type="PROSITE" id="PS00028">
    <property type="entry name" value="ZINC_FINGER_C2H2_1"/>
    <property type="match status" value="1"/>
</dbReference>
<dbReference type="SMART" id="SM00355">
    <property type="entry name" value="ZnF_C2H2"/>
    <property type="match status" value="2"/>
</dbReference>
<keyword evidence="1" id="KW-0863">Zinc-finger</keyword>
<accession>A0ABN8Q2X9</accession>
<organism evidence="4 5">
    <name type="scientific">Porites lobata</name>
    <dbReference type="NCBI Taxonomy" id="104759"/>
    <lineage>
        <taxon>Eukaryota</taxon>
        <taxon>Metazoa</taxon>
        <taxon>Cnidaria</taxon>
        <taxon>Anthozoa</taxon>
        <taxon>Hexacorallia</taxon>
        <taxon>Scleractinia</taxon>
        <taxon>Fungiina</taxon>
        <taxon>Poritidae</taxon>
        <taxon>Porites</taxon>
    </lineage>
</organism>
<evidence type="ECO:0000313" key="4">
    <source>
        <dbReference type="EMBL" id="CAH3155655.1"/>
    </source>
</evidence>
<feature type="region of interest" description="Disordered" evidence="2">
    <location>
        <begin position="98"/>
        <end position="118"/>
    </location>
</feature>
<evidence type="ECO:0000313" key="5">
    <source>
        <dbReference type="Proteomes" id="UP001159405"/>
    </source>
</evidence>